<reference evidence="1 2" key="1">
    <citation type="submission" date="2007-01" db="EMBL/GenBank/DDBJ databases">
        <authorList>
            <person name="DeShazer D."/>
            <person name="Woods D.E."/>
            <person name="Nierman W.C."/>
        </authorList>
    </citation>
    <scope>NUCLEOTIDE SEQUENCE [LARGE SCALE GENOMIC DNA]</scope>
    <source>
        <strain evidence="1 2">NCTC 10229</strain>
    </source>
</reference>
<organism evidence="1 2">
    <name type="scientific">Burkholderia mallei (strain NCTC 10229)</name>
    <dbReference type="NCBI Taxonomy" id="412022"/>
    <lineage>
        <taxon>Bacteria</taxon>
        <taxon>Pseudomonadati</taxon>
        <taxon>Pseudomonadota</taxon>
        <taxon>Betaproteobacteria</taxon>
        <taxon>Burkholderiales</taxon>
        <taxon>Burkholderiaceae</taxon>
        <taxon>Burkholderia</taxon>
        <taxon>pseudomallei group</taxon>
    </lineage>
</organism>
<dbReference type="HOGENOM" id="CLU_204422_0_0_4"/>
<dbReference type="Proteomes" id="UP000002283">
    <property type="component" value="Chromosome I"/>
</dbReference>
<dbReference type="KEGG" id="bml:BMA10229_A1845"/>
<sequence length="68" mass="7711">MPAPFLVATAAAAAPSFSMRERSGAARGRRTRRLVRRRVAIANRPVRILPHARRISPRRAFHFDIHNV</sequence>
<proteinExistence type="predicted"/>
<dbReference type="EMBL" id="CP000546">
    <property type="protein sequence ID" value="ABN02435.1"/>
    <property type="molecule type" value="Genomic_DNA"/>
</dbReference>
<name>A2S7A3_BURM9</name>
<protein>
    <submittedName>
        <fullName evidence="1">Uncharacterized protein</fullName>
    </submittedName>
</protein>
<gene>
    <name evidence="1" type="ordered locus">BMA10229_A1845</name>
</gene>
<evidence type="ECO:0000313" key="1">
    <source>
        <dbReference type="EMBL" id="ABN02435.1"/>
    </source>
</evidence>
<accession>A2S7A3</accession>
<evidence type="ECO:0000313" key="2">
    <source>
        <dbReference type="Proteomes" id="UP000002283"/>
    </source>
</evidence>
<dbReference type="AlphaFoldDB" id="A2S7A3"/>